<dbReference type="HOGENOM" id="CLU_2427614_0_0_1"/>
<organism evidence="2 3">
    <name type="scientific">Nosema bombycis (strain CQ1 / CVCC 102059)</name>
    <name type="common">Microsporidian parasite</name>
    <name type="synonym">Pebrine of silkworm</name>
    <dbReference type="NCBI Taxonomy" id="578461"/>
    <lineage>
        <taxon>Eukaryota</taxon>
        <taxon>Fungi</taxon>
        <taxon>Fungi incertae sedis</taxon>
        <taxon>Microsporidia</taxon>
        <taxon>Nosematidae</taxon>
        <taxon>Nosema</taxon>
    </lineage>
</organism>
<evidence type="ECO:0000256" key="1">
    <source>
        <dbReference type="SAM" id="Coils"/>
    </source>
</evidence>
<reference evidence="2 3" key="1">
    <citation type="journal article" date="2013" name="BMC Genomics">
        <title>Comparative genomics of parasitic silkworm microsporidia reveal an association between genome expansion and host adaptation.</title>
        <authorList>
            <person name="Pan G."/>
            <person name="Xu J."/>
            <person name="Li T."/>
            <person name="Xia Q."/>
            <person name="Liu S.L."/>
            <person name="Zhang G."/>
            <person name="Li S."/>
            <person name="Li C."/>
            <person name="Liu H."/>
            <person name="Yang L."/>
            <person name="Liu T."/>
            <person name="Zhang X."/>
            <person name="Wu Z."/>
            <person name="Fan W."/>
            <person name="Dang X."/>
            <person name="Xiang H."/>
            <person name="Tao M."/>
            <person name="Li Y."/>
            <person name="Hu J."/>
            <person name="Li Z."/>
            <person name="Lin L."/>
            <person name="Luo J."/>
            <person name="Geng L."/>
            <person name="Wang L."/>
            <person name="Long M."/>
            <person name="Wan Y."/>
            <person name="He N."/>
            <person name="Zhang Z."/>
            <person name="Lu C."/>
            <person name="Keeling P.J."/>
            <person name="Wang J."/>
            <person name="Xiang Z."/>
            <person name="Zhou Z."/>
        </authorList>
    </citation>
    <scope>NUCLEOTIDE SEQUENCE [LARGE SCALE GENOMIC DNA]</scope>
    <source>
        <strain evidence="3">CQ1 / CVCC 102059</strain>
    </source>
</reference>
<protein>
    <submittedName>
        <fullName evidence="2">Uncharacterized protein</fullName>
    </submittedName>
</protein>
<proteinExistence type="predicted"/>
<keyword evidence="1" id="KW-0175">Coiled coil</keyword>
<dbReference type="EMBL" id="KB909422">
    <property type="protein sequence ID" value="EOB12144.1"/>
    <property type="molecule type" value="Genomic_DNA"/>
</dbReference>
<keyword evidence="3" id="KW-1185">Reference proteome</keyword>
<evidence type="ECO:0000313" key="3">
    <source>
        <dbReference type="Proteomes" id="UP000016927"/>
    </source>
</evidence>
<accession>R0M282</accession>
<sequence>MDLERKKLIYQKEVDTNKEFIKKLKGDLGQFEKENDLLKNEKNNLKNQIFEFKKENNNLNLKLNQIERELKDEKELVGFLKGFSISRKVKK</sequence>
<dbReference type="Proteomes" id="UP000016927">
    <property type="component" value="Unassembled WGS sequence"/>
</dbReference>
<dbReference type="VEuPathDB" id="MicrosporidiaDB:NBO_514g0009"/>
<dbReference type="AlphaFoldDB" id="R0M282"/>
<name>R0M282_NOSB1</name>
<feature type="coiled-coil region" evidence="1">
    <location>
        <begin position="21"/>
        <end position="76"/>
    </location>
</feature>
<gene>
    <name evidence="2" type="ORF">NBO_514g0009</name>
</gene>
<evidence type="ECO:0000313" key="2">
    <source>
        <dbReference type="EMBL" id="EOB12144.1"/>
    </source>
</evidence>
<dbReference type="OrthoDB" id="10548873at2759"/>